<proteinExistence type="inferred from homology"/>
<evidence type="ECO:0000313" key="11">
    <source>
        <dbReference type="Proteomes" id="UP000000267"/>
    </source>
</evidence>
<feature type="domain" description="Amino acid permease/ SLC12A" evidence="9">
    <location>
        <begin position="86"/>
        <end position="541"/>
    </location>
</feature>
<dbReference type="InParanoid" id="A7TJK0"/>
<keyword evidence="7 8" id="KW-0472">Membrane</keyword>
<evidence type="ECO:0000256" key="5">
    <source>
        <dbReference type="ARBA" id="ARBA00022970"/>
    </source>
</evidence>
<dbReference type="InterPro" id="IPR013792">
    <property type="entry name" value="RNA3'P_cycl/enolpyr_Trfase_a/b"/>
</dbReference>
<feature type="transmembrane region" description="Helical" evidence="8">
    <location>
        <begin position="405"/>
        <end position="422"/>
    </location>
</feature>
<dbReference type="GeneID" id="5545765"/>
<keyword evidence="3" id="KW-0813">Transport</keyword>
<dbReference type="FunFam" id="1.20.1740.10:FF:000017">
    <property type="entry name" value="Amino acid permease"/>
    <property type="match status" value="1"/>
</dbReference>
<dbReference type="GO" id="GO:0005300">
    <property type="term" value="F:high-affinity tryptophan transmembrane transporter activity"/>
    <property type="evidence" value="ECO:0007669"/>
    <property type="project" value="EnsemblFungi"/>
</dbReference>
<dbReference type="SUPFAM" id="SSF55205">
    <property type="entry name" value="EPT/RTPC-like"/>
    <property type="match status" value="1"/>
</dbReference>
<evidence type="ECO:0000256" key="1">
    <source>
        <dbReference type="ARBA" id="ARBA00004141"/>
    </source>
</evidence>
<keyword evidence="6 8" id="KW-1133">Transmembrane helix</keyword>
<feature type="transmembrane region" description="Helical" evidence="8">
    <location>
        <begin position="359"/>
        <end position="384"/>
    </location>
</feature>
<dbReference type="Proteomes" id="UP000000267">
    <property type="component" value="Unassembled WGS sequence"/>
</dbReference>
<dbReference type="KEGG" id="vpo:Kpol_534p22"/>
<evidence type="ECO:0000256" key="3">
    <source>
        <dbReference type="ARBA" id="ARBA00022448"/>
    </source>
</evidence>
<dbReference type="InterPro" id="IPR004841">
    <property type="entry name" value="AA-permease/SLC12A_dom"/>
</dbReference>
<sequence length="592" mass="65626">MEEFSLSTQDVSSDIKYKSSKNEFITIIESDNKNIDDNFIPHDTLSTISRKEKKPPIYRRIIDSFKPPEDGSFHTGNLKKSLKSRHLIMIAIGGSIGTGLFIGSGQALATGGPLAVIIGWAVAGSQIVGTIHGLGEITVRFPVVGAFASYTTRFLDPSISFVVSTIYVLQWFFVLPLEIIASAITVQYWNDSIDPVVFVAIFYCVIVSINLFGARGFGEAEFIFSTVKIITICGFIILCIVLIAGGGPDHEYIGAKYWHNPGSLAHGFKGVLSVLVVASYSLGGTEMTCLASGETDPKELPSAIKQVFWRILFFFLVSLTLVGFLVPYTNPNLLGGSSVDNSPFVIAIKIHNIKVLPSIVNAVILVSILSVGNSCIFASSRTLCSMAHQHLIPWWFGYIDRAGRPLTGIIINSLFGLLAFLVKSSSVTEVFDWLMAIAGLATCIVWLSINICHVRFRLAMKAQNRTLDELEFVSAVGIWGSVYSGIVNALILVAQFYIALWPIGGWTDSGTRAKKFFQNYLCALILIVLFIGHKIYYRVTTGHWWEYIALKDIDLDTDRKNVDIEIIKQEIHEKKMYLASKPWYVRQFHVWC</sequence>
<dbReference type="HOGENOM" id="CLU_007946_12_0_1"/>
<feature type="transmembrane region" description="Helical" evidence="8">
    <location>
        <begin position="472"/>
        <end position="497"/>
    </location>
</feature>
<dbReference type="PROSITE" id="PS00218">
    <property type="entry name" value="AMINO_ACID_PERMEASE_1"/>
    <property type="match status" value="1"/>
</dbReference>
<evidence type="ECO:0000256" key="2">
    <source>
        <dbReference type="ARBA" id="ARBA00006983"/>
    </source>
</evidence>
<dbReference type="GO" id="GO:0005886">
    <property type="term" value="C:plasma membrane"/>
    <property type="evidence" value="ECO:0007669"/>
    <property type="project" value="EnsemblFungi"/>
</dbReference>
<feature type="transmembrane region" description="Helical" evidence="8">
    <location>
        <begin position="434"/>
        <end position="452"/>
    </location>
</feature>
<evidence type="ECO:0000256" key="7">
    <source>
        <dbReference type="ARBA" id="ARBA00023136"/>
    </source>
</evidence>
<dbReference type="eggNOG" id="KOG1286">
    <property type="taxonomic scope" value="Eukaryota"/>
</dbReference>
<dbReference type="GO" id="GO:0003824">
    <property type="term" value="F:catalytic activity"/>
    <property type="evidence" value="ECO:0007669"/>
    <property type="project" value="InterPro"/>
</dbReference>
<dbReference type="NCBIfam" id="TIGR00913">
    <property type="entry name" value="2A0310"/>
    <property type="match status" value="1"/>
</dbReference>
<dbReference type="InterPro" id="IPR004762">
    <property type="entry name" value="Amino_acid_permease_fungi"/>
</dbReference>
<evidence type="ECO:0000256" key="6">
    <source>
        <dbReference type="ARBA" id="ARBA00022989"/>
    </source>
</evidence>
<comment type="similarity">
    <text evidence="2">Belongs to the amino acid-polyamine-organocation (APC) superfamily. YAT (TC 2.A.3.10) family.</text>
</comment>
<evidence type="ECO:0000256" key="8">
    <source>
        <dbReference type="SAM" id="Phobius"/>
    </source>
</evidence>
<dbReference type="RefSeq" id="XP_001645401.1">
    <property type="nucleotide sequence ID" value="XM_001645351.1"/>
</dbReference>
<dbReference type="Pfam" id="PF00324">
    <property type="entry name" value="AA_permease"/>
    <property type="match status" value="1"/>
</dbReference>
<keyword evidence="11" id="KW-1185">Reference proteome</keyword>
<dbReference type="OrthoDB" id="3900342at2759"/>
<feature type="transmembrane region" description="Helical" evidence="8">
    <location>
        <begin position="154"/>
        <end position="173"/>
    </location>
</feature>
<feature type="transmembrane region" description="Helical" evidence="8">
    <location>
        <begin position="222"/>
        <end position="244"/>
    </location>
</feature>
<comment type="subcellular location">
    <subcellularLocation>
        <location evidence="1">Membrane</location>
        <topology evidence="1">Multi-pass membrane protein</topology>
    </subcellularLocation>
</comment>
<feature type="transmembrane region" description="Helical" evidence="8">
    <location>
        <begin position="307"/>
        <end position="328"/>
    </location>
</feature>
<dbReference type="AlphaFoldDB" id="A7TJK0"/>
<evidence type="ECO:0000259" key="9">
    <source>
        <dbReference type="Pfam" id="PF00324"/>
    </source>
</evidence>
<dbReference type="InterPro" id="IPR004840">
    <property type="entry name" value="Amino_acid_permease_CS"/>
</dbReference>
<accession>A7TJK0</accession>
<keyword evidence="4 8" id="KW-0812">Transmembrane</keyword>
<evidence type="ECO:0000256" key="4">
    <source>
        <dbReference type="ARBA" id="ARBA00022692"/>
    </source>
</evidence>
<dbReference type="GO" id="GO:0032126">
    <property type="term" value="C:eisosome"/>
    <property type="evidence" value="ECO:0007669"/>
    <property type="project" value="EnsemblFungi"/>
</dbReference>
<dbReference type="PhylomeDB" id="A7TJK0"/>
<dbReference type="PANTHER" id="PTHR43341:SF16">
    <property type="entry name" value="TRYPTOPHAN PERMEASE"/>
    <property type="match status" value="1"/>
</dbReference>
<feature type="transmembrane region" description="Helical" evidence="8">
    <location>
        <begin position="264"/>
        <end position="282"/>
    </location>
</feature>
<protein>
    <recommendedName>
        <fullName evidence="9">Amino acid permease/ SLC12A domain-containing protein</fullName>
    </recommendedName>
</protein>
<dbReference type="Gene3D" id="1.20.1740.10">
    <property type="entry name" value="Amino acid/polyamine transporter I"/>
    <property type="match status" value="1"/>
</dbReference>
<organism evidence="11">
    <name type="scientific">Vanderwaltozyma polyspora (strain ATCC 22028 / DSM 70294 / BCRC 21397 / CBS 2163 / NBRC 10782 / NRRL Y-8283 / UCD 57-17)</name>
    <name type="common">Kluyveromyces polysporus</name>
    <dbReference type="NCBI Taxonomy" id="436907"/>
    <lineage>
        <taxon>Eukaryota</taxon>
        <taxon>Fungi</taxon>
        <taxon>Dikarya</taxon>
        <taxon>Ascomycota</taxon>
        <taxon>Saccharomycotina</taxon>
        <taxon>Saccharomycetes</taxon>
        <taxon>Saccharomycetales</taxon>
        <taxon>Saccharomycetaceae</taxon>
        <taxon>Vanderwaltozyma</taxon>
    </lineage>
</organism>
<feature type="transmembrane region" description="Helical" evidence="8">
    <location>
        <begin position="193"/>
        <end position="213"/>
    </location>
</feature>
<dbReference type="OMA" id="HLIMIAI"/>
<dbReference type="InterPro" id="IPR050524">
    <property type="entry name" value="APC_YAT"/>
</dbReference>
<dbReference type="PANTHER" id="PTHR43341">
    <property type="entry name" value="AMINO ACID PERMEASE"/>
    <property type="match status" value="1"/>
</dbReference>
<reference evidence="10 11" key="1">
    <citation type="journal article" date="2007" name="Proc. Natl. Acad. Sci. U.S.A.">
        <title>Independent sorting-out of thousands of duplicated gene pairs in two yeast species descended from a whole-genome duplication.</title>
        <authorList>
            <person name="Scannell D.R."/>
            <person name="Frank A.C."/>
            <person name="Conant G.C."/>
            <person name="Byrne K.P."/>
            <person name="Woolfit M."/>
            <person name="Wolfe K.H."/>
        </authorList>
    </citation>
    <scope>NUCLEOTIDE SEQUENCE [LARGE SCALE GENOMIC DNA]</scope>
    <source>
        <strain evidence="11">ATCC 22028 / DSM 70294 / BCRC 21397 / CBS 2163 / NBRC 10782 / NRRL Y-8283 / UCD 57-17</strain>
    </source>
</reference>
<dbReference type="EMBL" id="DS480402">
    <property type="protein sequence ID" value="EDO17543.1"/>
    <property type="molecule type" value="Genomic_DNA"/>
</dbReference>
<feature type="transmembrane region" description="Helical" evidence="8">
    <location>
        <begin position="517"/>
        <end position="537"/>
    </location>
</feature>
<name>A7TJK0_VANPO</name>
<keyword evidence="5" id="KW-0029">Amino-acid transport</keyword>
<feature type="transmembrane region" description="Helical" evidence="8">
    <location>
        <begin position="114"/>
        <end position="134"/>
    </location>
</feature>
<evidence type="ECO:0000313" key="10">
    <source>
        <dbReference type="EMBL" id="EDO17543.1"/>
    </source>
</evidence>
<gene>
    <name evidence="10" type="ORF">Kpol_534p22</name>
</gene>
<dbReference type="FunCoup" id="A7TJK0">
    <property type="interactions" value="186"/>
</dbReference>
<feature type="transmembrane region" description="Helical" evidence="8">
    <location>
        <begin position="87"/>
        <end position="108"/>
    </location>
</feature>